<dbReference type="Gene3D" id="3.10.300.10">
    <property type="entry name" value="Methylpurine-DNA glycosylase (MPG)"/>
    <property type="match status" value="1"/>
</dbReference>
<dbReference type="HAMAP" id="MF_00527">
    <property type="entry name" value="3MGH"/>
    <property type="match status" value="1"/>
</dbReference>
<keyword evidence="7" id="KW-1185">Reference proteome</keyword>
<evidence type="ECO:0000256" key="5">
    <source>
        <dbReference type="HAMAP-Rule" id="MF_00527"/>
    </source>
</evidence>
<dbReference type="EC" id="3.2.2.-" evidence="5"/>
<evidence type="ECO:0000313" key="7">
    <source>
        <dbReference type="Proteomes" id="UP000254664"/>
    </source>
</evidence>
<organism evidence="6 7">
    <name type="scientific">Clostridium putrefaciens</name>
    <dbReference type="NCBI Taxonomy" id="99675"/>
    <lineage>
        <taxon>Bacteria</taxon>
        <taxon>Bacillati</taxon>
        <taxon>Bacillota</taxon>
        <taxon>Clostridia</taxon>
        <taxon>Eubacteriales</taxon>
        <taxon>Clostridiaceae</taxon>
        <taxon>Clostridium</taxon>
    </lineage>
</organism>
<keyword evidence="3 5" id="KW-0378">Hydrolase</keyword>
<gene>
    <name evidence="6" type="ORF">NCTC9836_02351</name>
</gene>
<dbReference type="PANTHER" id="PTHR10429:SF0">
    <property type="entry name" value="DNA-3-METHYLADENINE GLYCOSYLASE"/>
    <property type="match status" value="1"/>
</dbReference>
<dbReference type="GO" id="GO:0006284">
    <property type="term" value="P:base-excision repair"/>
    <property type="evidence" value="ECO:0007669"/>
    <property type="project" value="InterPro"/>
</dbReference>
<evidence type="ECO:0000256" key="4">
    <source>
        <dbReference type="ARBA" id="ARBA00023204"/>
    </source>
</evidence>
<dbReference type="Pfam" id="PF02245">
    <property type="entry name" value="Pur_DNA_glyco"/>
    <property type="match status" value="1"/>
</dbReference>
<dbReference type="GO" id="GO:0003905">
    <property type="term" value="F:alkylbase DNA N-glycosylase activity"/>
    <property type="evidence" value="ECO:0007669"/>
    <property type="project" value="InterPro"/>
</dbReference>
<dbReference type="Proteomes" id="UP000254664">
    <property type="component" value="Unassembled WGS sequence"/>
</dbReference>
<reference evidence="6 7" key="1">
    <citation type="submission" date="2018-06" db="EMBL/GenBank/DDBJ databases">
        <authorList>
            <consortium name="Pathogen Informatics"/>
            <person name="Doyle S."/>
        </authorList>
    </citation>
    <scope>NUCLEOTIDE SEQUENCE [LARGE SCALE GENOMIC DNA]</scope>
    <source>
        <strain evidence="6 7">NCTC9836</strain>
    </source>
</reference>
<keyword evidence="4 5" id="KW-0234">DNA repair</keyword>
<sequence>MEKLSREFYRRDALIVSKELLGNLIVKKVGNDMVVAKIVEVEAYRGTIDKAAHSYSGKATNRTKIMYGDGGFAYVYLIYGMYYCMNIVASTMDKPEAILIRAVEPIDGIDIMSKLRYGKDFNDITKKQKVNLTNGPGKLCIALNITKEDNGIDMRGDDFYILDNKDKQFTIETSKRINIDYSEEAKDFDWRFFIKDNIYVSKG</sequence>
<name>A0A381JAG3_9CLOT</name>
<dbReference type="AlphaFoldDB" id="A0A381JAG3"/>
<dbReference type="GO" id="GO:0003677">
    <property type="term" value="F:DNA binding"/>
    <property type="evidence" value="ECO:0007669"/>
    <property type="project" value="InterPro"/>
</dbReference>
<dbReference type="FunFam" id="3.10.300.10:FF:000001">
    <property type="entry name" value="Putative 3-methyladenine DNA glycosylase"/>
    <property type="match status" value="1"/>
</dbReference>
<dbReference type="SUPFAM" id="SSF50486">
    <property type="entry name" value="FMT C-terminal domain-like"/>
    <property type="match status" value="1"/>
</dbReference>
<dbReference type="NCBIfam" id="NF002001">
    <property type="entry name" value="PRK00802.1-1"/>
    <property type="match status" value="1"/>
</dbReference>
<keyword evidence="2 5" id="KW-0227">DNA damage</keyword>
<dbReference type="EMBL" id="UFWZ01000001">
    <property type="protein sequence ID" value="SUY47979.1"/>
    <property type="molecule type" value="Genomic_DNA"/>
</dbReference>
<evidence type="ECO:0000256" key="2">
    <source>
        <dbReference type="ARBA" id="ARBA00022763"/>
    </source>
</evidence>
<protein>
    <recommendedName>
        <fullName evidence="5">Putative 3-methyladenine DNA glycosylase</fullName>
        <ecNumber evidence="5">3.2.2.-</ecNumber>
    </recommendedName>
</protein>
<dbReference type="PANTHER" id="PTHR10429">
    <property type="entry name" value="DNA-3-METHYLADENINE GLYCOSYLASE"/>
    <property type="match status" value="1"/>
</dbReference>
<dbReference type="InterPro" id="IPR003180">
    <property type="entry name" value="MPG"/>
</dbReference>
<dbReference type="CDD" id="cd00540">
    <property type="entry name" value="AAG"/>
    <property type="match status" value="1"/>
</dbReference>
<dbReference type="InterPro" id="IPR036995">
    <property type="entry name" value="MPG_sf"/>
</dbReference>
<dbReference type="RefSeq" id="WP_115641854.1">
    <property type="nucleotide sequence ID" value="NZ_UFWZ01000001.1"/>
</dbReference>
<accession>A0A381JAG3</accession>
<evidence type="ECO:0000313" key="6">
    <source>
        <dbReference type="EMBL" id="SUY47979.1"/>
    </source>
</evidence>
<comment type="similarity">
    <text evidence="1 5">Belongs to the DNA glycosylase MPG family.</text>
</comment>
<dbReference type="NCBIfam" id="TIGR00567">
    <property type="entry name" value="3mg"/>
    <property type="match status" value="1"/>
</dbReference>
<evidence type="ECO:0000256" key="1">
    <source>
        <dbReference type="ARBA" id="ARBA00009232"/>
    </source>
</evidence>
<evidence type="ECO:0000256" key="3">
    <source>
        <dbReference type="ARBA" id="ARBA00022801"/>
    </source>
</evidence>
<dbReference type="OrthoDB" id="9794313at2"/>
<dbReference type="InterPro" id="IPR011034">
    <property type="entry name" value="Formyl_transferase-like_C_sf"/>
</dbReference>
<proteinExistence type="inferred from homology"/>